<dbReference type="Proteomes" id="UP000230002">
    <property type="component" value="Unassembled WGS sequence"/>
</dbReference>
<sequence length="316" mass="35486">MMESMHWPLENVFLSNSNSVYDPSDPPDIQLRMHPAAMLRNCCATLKILECDSWHGFDCVLKAGTYPAYPQLESLRIKNLDCLNSAPWVISYPNLKYLSVKTTCNYIVDTGEQKWKELEKSVGSDVVDLYLLGLPCHIREIAFSLHSLSLRFFGPVIATARPTRLKLSIPTELFTQPIPTYLEDPALTDLESLVLDVEVWVGGWRGDDGDTDVDCFLGYVFSALRRVSAREFTLFLKVGRSQAFPWASDAVVIGEQDDGSDGSEEEDLSEVEIWANGADLDALVHRFFEEVPSLEWVKLSIGLPEGDSQKRAESSR</sequence>
<comment type="caution">
    <text evidence="1">The sequence shown here is derived from an EMBL/GenBank/DDBJ whole genome shotgun (WGS) entry which is preliminary data.</text>
</comment>
<protein>
    <recommendedName>
        <fullName evidence="3">F-box domain-containing protein</fullName>
    </recommendedName>
</protein>
<dbReference type="EMBL" id="AYKW01000045">
    <property type="protein sequence ID" value="PIL25849.1"/>
    <property type="molecule type" value="Genomic_DNA"/>
</dbReference>
<evidence type="ECO:0008006" key="3">
    <source>
        <dbReference type="Google" id="ProtNLM"/>
    </source>
</evidence>
<name>A0A2G8RWF6_9APHY</name>
<accession>A0A2G8RWF6</accession>
<evidence type="ECO:0000313" key="1">
    <source>
        <dbReference type="EMBL" id="PIL25849.1"/>
    </source>
</evidence>
<reference evidence="1 2" key="1">
    <citation type="journal article" date="2015" name="Sci. Rep.">
        <title>Chromosome-level genome map provides insights into diverse defense mechanisms in the medicinal fungus Ganoderma sinense.</title>
        <authorList>
            <person name="Zhu Y."/>
            <person name="Xu J."/>
            <person name="Sun C."/>
            <person name="Zhou S."/>
            <person name="Xu H."/>
            <person name="Nelson D.R."/>
            <person name="Qian J."/>
            <person name="Song J."/>
            <person name="Luo H."/>
            <person name="Xiang L."/>
            <person name="Li Y."/>
            <person name="Xu Z."/>
            <person name="Ji A."/>
            <person name="Wang L."/>
            <person name="Lu S."/>
            <person name="Hayward A."/>
            <person name="Sun W."/>
            <person name="Li X."/>
            <person name="Schwartz D.C."/>
            <person name="Wang Y."/>
            <person name="Chen S."/>
        </authorList>
    </citation>
    <scope>NUCLEOTIDE SEQUENCE [LARGE SCALE GENOMIC DNA]</scope>
    <source>
        <strain evidence="1 2">ZZ0214-1</strain>
    </source>
</reference>
<gene>
    <name evidence="1" type="ORF">GSI_11602</name>
</gene>
<proteinExistence type="predicted"/>
<keyword evidence="2" id="KW-1185">Reference proteome</keyword>
<organism evidence="1 2">
    <name type="scientific">Ganoderma sinense ZZ0214-1</name>
    <dbReference type="NCBI Taxonomy" id="1077348"/>
    <lineage>
        <taxon>Eukaryota</taxon>
        <taxon>Fungi</taxon>
        <taxon>Dikarya</taxon>
        <taxon>Basidiomycota</taxon>
        <taxon>Agaricomycotina</taxon>
        <taxon>Agaricomycetes</taxon>
        <taxon>Polyporales</taxon>
        <taxon>Polyporaceae</taxon>
        <taxon>Ganoderma</taxon>
    </lineage>
</organism>
<evidence type="ECO:0000313" key="2">
    <source>
        <dbReference type="Proteomes" id="UP000230002"/>
    </source>
</evidence>
<dbReference type="OrthoDB" id="2744591at2759"/>
<dbReference type="AlphaFoldDB" id="A0A2G8RWF6"/>